<dbReference type="AlphaFoldDB" id="A0A285N9Q4"/>
<feature type="transmembrane region" description="Helical" evidence="5">
    <location>
        <begin position="173"/>
        <end position="192"/>
    </location>
</feature>
<dbReference type="PANTHER" id="PTHR37422:SF13">
    <property type="entry name" value="LIPOPOLYSACCHARIDE BIOSYNTHESIS PROTEIN PA4999-RELATED"/>
    <property type="match status" value="1"/>
</dbReference>
<comment type="subcellular location">
    <subcellularLocation>
        <location evidence="1">Membrane</location>
        <topology evidence="1">Multi-pass membrane protein</topology>
    </subcellularLocation>
</comment>
<dbReference type="GO" id="GO:0016020">
    <property type="term" value="C:membrane"/>
    <property type="evidence" value="ECO:0007669"/>
    <property type="project" value="UniProtKB-SubCell"/>
</dbReference>
<evidence type="ECO:0000313" key="7">
    <source>
        <dbReference type="EMBL" id="SNZ06169.1"/>
    </source>
</evidence>
<feature type="transmembrane region" description="Helical" evidence="5">
    <location>
        <begin position="251"/>
        <end position="270"/>
    </location>
</feature>
<feature type="transmembrane region" description="Helical" evidence="5">
    <location>
        <begin position="379"/>
        <end position="401"/>
    </location>
</feature>
<protein>
    <recommendedName>
        <fullName evidence="6">O-antigen ligase-related domain-containing protein</fullName>
    </recommendedName>
</protein>
<sequence>MIKQGNLNLYNILYFTYSLLLFLSIFLPTTYNQIKIVLLFIIIMLFLTVLFKNLNAFRTSANVLMLWLISLSIGSFFIFVGIINSNPGAVSSITVILLWPLLYLIITGFICEITFFNLINKVFIFSSFLIPAYGLYYLLGNARVIPSNLFVNVFPEDIMQGIGLYEGYIEVSIPNFSSLFFLGPFILTNFLIERNKKKKFLYGILLLFITIIVLLSGRRTLLLIFALSFLIVFIFILNIKDRYLKKQLMVNYIKNIALGIIFIVISYFLIARFYDIDLSVIVENLEKALSFGSSTDPSTIARYEQFFALIDGFSENPLFGQGFGAVASVIRSEEQPWAYELFYVALLFHAGIIGFFVYALLTFWIIWQGIKILKNYINIKYMLPYLTGTISFLLASASNPYLTKFDYMWIIFIPIMYINYYFLYKKRYFEDGENLNVYTKYSNS</sequence>
<dbReference type="Pfam" id="PF04932">
    <property type="entry name" value="Wzy_C"/>
    <property type="match status" value="1"/>
</dbReference>
<feature type="domain" description="O-antigen ligase-related" evidence="6">
    <location>
        <begin position="205"/>
        <end position="358"/>
    </location>
</feature>
<name>A0A285N9Q4_9AQUI</name>
<feature type="transmembrane region" description="Helical" evidence="5">
    <location>
        <begin position="89"/>
        <end position="110"/>
    </location>
</feature>
<proteinExistence type="predicted"/>
<keyword evidence="3 5" id="KW-1133">Transmembrane helix</keyword>
<feature type="transmembrane region" description="Helical" evidence="5">
    <location>
        <begin position="122"/>
        <end position="139"/>
    </location>
</feature>
<keyword evidence="8" id="KW-1185">Reference proteome</keyword>
<feature type="transmembrane region" description="Helical" evidence="5">
    <location>
        <begin position="407"/>
        <end position="424"/>
    </location>
</feature>
<dbReference type="InterPro" id="IPR051533">
    <property type="entry name" value="WaaL-like"/>
</dbReference>
<evidence type="ECO:0000256" key="5">
    <source>
        <dbReference type="SAM" id="Phobius"/>
    </source>
</evidence>
<feature type="transmembrane region" description="Helical" evidence="5">
    <location>
        <begin position="221"/>
        <end position="239"/>
    </location>
</feature>
<reference evidence="8" key="1">
    <citation type="submission" date="2017-09" db="EMBL/GenBank/DDBJ databases">
        <authorList>
            <person name="Varghese N."/>
            <person name="Submissions S."/>
        </authorList>
    </citation>
    <scope>NUCLEOTIDE SEQUENCE [LARGE SCALE GENOMIC DNA]</scope>
    <source>
        <strain evidence="8">DSM 15103</strain>
    </source>
</reference>
<feature type="transmembrane region" description="Helical" evidence="5">
    <location>
        <begin position="199"/>
        <end position="215"/>
    </location>
</feature>
<evidence type="ECO:0000313" key="8">
    <source>
        <dbReference type="Proteomes" id="UP000219036"/>
    </source>
</evidence>
<evidence type="ECO:0000256" key="2">
    <source>
        <dbReference type="ARBA" id="ARBA00022692"/>
    </source>
</evidence>
<keyword evidence="2 5" id="KW-0812">Transmembrane</keyword>
<dbReference type="InterPro" id="IPR007016">
    <property type="entry name" value="O-antigen_ligase-rel_domated"/>
</dbReference>
<evidence type="ECO:0000256" key="4">
    <source>
        <dbReference type="ARBA" id="ARBA00023136"/>
    </source>
</evidence>
<organism evidence="7 8">
    <name type="scientific">Persephonella hydrogeniphila</name>
    <dbReference type="NCBI Taxonomy" id="198703"/>
    <lineage>
        <taxon>Bacteria</taxon>
        <taxon>Pseudomonadati</taxon>
        <taxon>Aquificota</taxon>
        <taxon>Aquificia</taxon>
        <taxon>Aquificales</taxon>
        <taxon>Hydrogenothermaceae</taxon>
        <taxon>Persephonella</taxon>
    </lineage>
</organism>
<dbReference type="PANTHER" id="PTHR37422">
    <property type="entry name" value="TEICHURONIC ACID BIOSYNTHESIS PROTEIN TUAE"/>
    <property type="match status" value="1"/>
</dbReference>
<gene>
    <name evidence="7" type="ORF">SAMN06265182_0585</name>
</gene>
<feature type="transmembrane region" description="Helical" evidence="5">
    <location>
        <begin position="33"/>
        <end position="51"/>
    </location>
</feature>
<feature type="transmembrane region" description="Helical" evidence="5">
    <location>
        <begin position="7"/>
        <end position="27"/>
    </location>
</feature>
<feature type="transmembrane region" description="Helical" evidence="5">
    <location>
        <begin position="63"/>
        <end position="83"/>
    </location>
</feature>
<dbReference type="Proteomes" id="UP000219036">
    <property type="component" value="Unassembled WGS sequence"/>
</dbReference>
<evidence type="ECO:0000256" key="3">
    <source>
        <dbReference type="ARBA" id="ARBA00022989"/>
    </source>
</evidence>
<accession>A0A285N9Q4</accession>
<feature type="transmembrane region" description="Helical" evidence="5">
    <location>
        <begin position="341"/>
        <end position="367"/>
    </location>
</feature>
<evidence type="ECO:0000259" key="6">
    <source>
        <dbReference type="Pfam" id="PF04932"/>
    </source>
</evidence>
<keyword evidence="4 5" id="KW-0472">Membrane</keyword>
<dbReference type="EMBL" id="OBEI01000002">
    <property type="protein sequence ID" value="SNZ06169.1"/>
    <property type="molecule type" value="Genomic_DNA"/>
</dbReference>
<evidence type="ECO:0000256" key="1">
    <source>
        <dbReference type="ARBA" id="ARBA00004141"/>
    </source>
</evidence>